<feature type="binding site" evidence="14">
    <location>
        <begin position="8"/>
        <end position="15"/>
    </location>
    <ligand>
        <name>GTP</name>
        <dbReference type="ChEBI" id="CHEBI:37565"/>
        <label>1</label>
    </ligand>
</feature>
<keyword evidence="11 14" id="KW-0342">GTP-binding</keyword>
<keyword evidence="12 16" id="KW-0472">Membrane</keyword>
<dbReference type="Pfam" id="PF17910">
    <property type="entry name" value="FeoB_Cyto"/>
    <property type="match status" value="1"/>
</dbReference>
<dbReference type="InterPro" id="IPR011642">
    <property type="entry name" value="Gate_dom"/>
</dbReference>
<keyword evidence="7 14" id="KW-0547">Nucleotide-binding</keyword>
<dbReference type="CDD" id="cd01879">
    <property type="entry name" value="FeoB"/>
    <property type="match status" value="1"/>
</dbReference>
<feature type="transmembrane region" description="Helical" evidence="16">
    <location>
        <begin position="383"/>
        <end position="406"/>
    </location>
</feature>
<evidence type="ECO:0000256" key="11">
    <source>
        <dbReference type="ARBA" id="ARBA00023134"/>
    </source>
</evidence>
<organism evidence="18 19">
    <name type="scientific">Listeria booriae</name>
    <dbReference type="NCBI Taxonomy" id="1552123"/>
    <lineage>
        <taxon>Bacteria</taxon>
        <taxon>Bacillati</taxon>
        <taxon>Bacillota</taxon>
        <taxon>Bacilli</taxon>
        <taxon>Bacillales</taxon>
        <taxon>Listeriaceae</taxon>
        <taxon>Listeria</taxon>
    </lineage>
</organism>
<feature type="binding site" evidence="14">
    <location>
        <begin position="33"/>
        <end position="37"/>
    </location>
    <ligand>
        <name>GTP</name>
        <dbReference type="ChEBI" id="CHEBI:37565"/>
        <label>1</label>
    </ligand>
</feature>
<protein>
    <recommendedName>
        <fullName evidence="13 16">Ferrous iron transport protein B</fullName>
    </recommendedName>
</protein>
<keyword evidence="3 16" id="KW-0813">Transport</keyword>
<feature type="binding site" evidence="14">
    <location>
        <begin position="52"/>
        <end position="55"/>
    </location>
    <ligand>
        <name>GTP</name>
        <dbReference type="ChEBI" id="CHEBI:37565"/>
        <label>1</label>
    </ligand>
</feature>
<keyword evidence="10" id="KW-0406">Ion transport</keyword>
<dbReference type="GO" id="GO:0005886">
    <property type="term" value="C:plasma membrane"/>
    <property type="evidence" value="ECO:0007669"/>
    <property type="project" value="UniProtKB-SubCell"/>
</dbReference>
<dbReference type="PANTHER" id="PTHR43185:SF1">
    <property type="entry name" value="FE(2+) TRANSPORTER FEOB"/>
    <property type="match status" value="1"/>
</dbReference>
<evidence type="ECO:0000256" key="16">
    <source>
        <dbReference type="RuleBase" id="RU362098"/>
    </source>
</evidence>
<dbReference type="OrthoDB" id="9809127at2"/>
<evidence type="ECO:0000256" key="12">
    <source>
        <dbReference type="ARBA" id="ARBA00023136"/>
    </source>
</evidence>
<evidence type="ECO:0000256" key="5">
    <source>
        <dbReference type="ARBA" id="ARBA00022496"/>
    </source>
</evidence>
<feature type="domain" description="FeoB-type G" evidence="17">
    <location>
        <begin position="1"/>
        <end position="161"/>
    </location>
</feature>
<keyword evidence="8 16" id="KW-1133">Transmembrane helix</keyword>
<comment type="caution">
    <text evidence="18">The sequence shown here is derived from an EMBL/GenBank/DDBJ whole genome shotgun (WGS) entry which is preliminary data.</text>
</comment>
<feature type="transmembrane region" description="Helical" evidence="16">
    <location>
        <begin position="565"/>
        <end position="587"/>
    </location>
</feature>
<dbReference type="InterPro" id="IPR030389">
    <property type="entry name" value="G_FEOB_dom"/>
</dbReference>
<keyword evidence="6 16" id="KW-0812">Transmembrane</keyword>
<dbReference type="Pfam" id="PF07670">
    <property type="entry name" value="Gate"/>
    <property type="match status" value="2"/>
</dbReference>
<dbReference type="PANTHER" id="PTHR43185">
    <property type="entry name" value="FERROUS IRON TRANSPORT PROTEIN B"/>
    <property type="match status" value="1"/>
</dbReference>
<dbReference type="Gene3D" id="3.40.50.300">
    <property type="entry name" value="P-loop containing nucleotide triphosphate hydrolases"/>
    <property type="match status" value="1"/>
</dbReference>
<gene>
    <name evidence="18" type="ORF">EP57_10060</name>
</gene>
<keyword evidence="9 16" id="KW-0408">Iron</keyword>
<comment type="subcellular location">
    <subcellularLocation>
        <location evidence="2 16">Cell membrane</location>
        <topology evidence="2 16">Multi-pass membrane protein</topology>
    </subcellularLocation>
</comment>
<feature type="binding site" evidence="15">
    <location>
        <position position="23"/>
    </location>
    <ligand>
        <name>Mg(2+)</name>
        <dbReference type="ChEBI" id="CHEBI:18420"/>
        <label>2</label>
    </ligand>
</feature>
<dbReference type="Pfam" id="PF07664">
    <property type="entry name" value="FeoB_C"/>
    <property type="match status" value="1"/>
</dbReference>
<dbReference type="GO" id="GO:0046872">
    <property type="term" value="F:metal ion binding"/>
    <property type="evidence" value="ECO:0007669"/>
    <property type="project" value="UniProtKB-KW"/>
</dbReference>
<evidence type="ECO:0000256" key="9">
    <source>
        <dbReference type="ARBA" id="ARBA00023004"/>
    </source>
</evidence>
<reference evidence="18 19" key="1">
    <citation type="submission" date="2014-05" db="EMBL/GenBank/DDBJ databases">
        <title>Novel Listeriaceae from food processing environments.</title>
        <authorList>
            <person name="den Bakker H.C."/>
        </authorList>
    </citation>
    <scope>NUCLEOTIDE SEQUENCE [LARGE SCALE GENOMIC DNA]</scope>
    <source>
        <strain evidence="18 19">FSL A5-0281</strain>
    </source>
</reference>
<feature type="transmembrane region" description="Helical" evidence="16">
    <location>
        <begin position="449"/>
        <end position="469"/>
    </location>
</feature>
<feature type="transmembrane region" description="Helical" evidence="16">
    <location>
        <begin position="318"/>
        <end position="336"/>
    </location>
</feature>
<dbReference type="PRINTS" id="PR00326">
    <property type="entry name" value="GTP1OBG"/>
</dbReference>
<dbReference type="InterPro" id="IPR027417">
    <property type="entry name" value="P-loop_NTPase"/>
</dbReference>
<dbReference type="eggNOG" id="COG0370">
    <property type="taxonomic scope" value="Bacteria"/>
</dbReference>
<dbReference type="InterPro" id="IPR006073">
    <property type="entry name" value="GTP-bd"/>
</dbReference>
<evidence type="ECO:0000256" key="3">
    <source>
        <dbReference type="ARBA" id="ARBA00022448"/>
    </source>
</evidence>
<feature type="transmembrane region" description="Helical" evidence="16">
    <location>
        <begin position="540"/>
        <end position="558"/>
    </location>
</feature>
<keyword evidence="4" id="KW-1003">Cell membrane</keyword>
<comment type="similarity">
    <text evidence="16">Belongs to the TRAFAC class TrmE-Era-EngA-EngB-Septin-like GTPase superfamily. FeoB GTPase (TC 9.A.8) family.</text>
</comment>
<evidence type="ECO:0000256" key="8">
    <source>
        <dbReference type="ARBA" id="ARBA00022989"/>
    </source>
</evidence>
<dbReference type="Proteomes" id="UP000029844">
    <property type="component" value="Unassembled WGS sequence"/>
</dbReference>
<feature type="binding site" evidence="15">
    <location>
        <position position="20"/>
    </location>
    <ligand>
        <name>Mg(2+)</name>
        <dbReference type="ChEBI" id="CHEBI:18420"/>
        <label>2</label>
    </ligand>
</feature>
<dbReference type="EMBL" id="JNFA01000024">
    <property type="protein sequence ID" value="KGL40240.1"/>
    <property type="molecule type" value="Genomic_DNA"/>
</dbReference>
<evidence type="ECO:0000256" key="4">
    <source>
        <dbReference type="ARBA" id="ARBA00022475"/>
    </source>
</evidence>
<sequence length="661" mass="72365">MTTICLLGNPNTGKTSLFNALTGSYETVGNWSGVTVEKKLGTLRKNAGKLIDLPGIYDLSPISRDETVVTRFLLEESFDAILNIIDASQIERNLQLTVQLLEYGAPVVMGLNMVDVAAGRGVRINIPAIARKLRIPVLPVVARTGKGADDVLTAITEDQVASARGLVLPYGTHVEDAIAAFSKLIAFVPAKQKRWFSVQFLSGNEAVQPYLVQYGILDEALAIREGLATELAVPLSQHFYAVREAFIEDLCLQSVEYTKQHNMPLSDKLDRIFTHPWLGIPLFLCVMYLIFQVTFTWIGVPLSDMLDGFFGGTLSDWVTAGLSFIGASQFIIDLVVNGIIAGVGGVLVFIPQILVLFFFISLLEDSGYMARIAVVMDRVMEFFGLNGKAFIPMIIGFGCNVPGIMAARSIEESKERTLTILVTPFMSCSARLPVYALFAGVFFPHNQALIVLSFYLIGIILALLVTKILSVTLLKKENSVFVIELPPYRAPSLRTLWRSTWEKGKGFLRKAGTFIFAGSVIIWLLNYTGPAGIDVPMGESFLAMIGGFIAPILAPLGFGTWQAGATLIPGFLAKEVIISTMSIIYSVKESTLAAVVSTHYTPLSAYCFMLFILLYIPCLATVAAIRKEVLSFKWTAFSVVYPLVTAYVITLLVYQIGSLFI</sequence>
<dbReference type="NCBIfam" id="TIGR00437">
    <property type="entry name" value="feoB"/>
    <property type="match status" value="1"/>
</dbReference>
<dbReference type="GO" id="GO:0005525">
    <property type="term" value="F:GTP binding"/>
    <property type="evidence" value="ECO:0007669"/>
    <property type="project" value="UniProtKB-KW"/>
</dbReference>
<evidence type="ECO:0000256" key="13">
    <source>
        <dbReference type="NCBIfam" id="TIGR00437"/>
    </source>
</evidence>
<dbReference type="InterPro" id="IPR003373">
    <property type="entry name" value="Fe2_transport_prot-B"/>
</dbReference>
<feature type="transmembrane region" description="Helical" evidence="16">
    <location>
        <begin position="277"/>
        <end position="298"/>
    </location>
</feature>
<keyword evidence="15" id="KW-0460">Magnesium</keyword>
<feature type="transmembrane region" description="Helical" evidence="16">
    <location>
        <begin position="507"/>
        <end position="528"/>
    </location>
</feature>
<feature type="transmembrane region" description="Helical" evidence="16">
    <location>
        <begin position="343"/>
        <end position="363"/>
    </location>
</feature>
<evidence type="ECO:0000313" key="19">
    <source>
        <dbReference type="Proteomes" id="UP000029844"/>
    </source>
</evidence>
<dbReference type="SUPFAM" id="SSF52540">
    <property type="entry name" value="P-loop containing nucleoside triphosphate hydrolases"/>
    <property type="match status" value="1"/>
</dbReference>
<evidence type="ECO:0000313" key="18">
    <source>
        <dbReference type="EMBL" id="KGL40240.1"/>
    </source>
</evidence>
<keyword evidence="15" id="KW-0479">Metal-binding</keyword>
<dbReference type="FunFam" id="3.40.50.300:FF:001475">
    <property type="entry name" value="Ferrous iron transport protein B"/>
    <property type="match status" value="1"/>
</dbReference>
<dbReference type="PROSITE" id="PS51711">
    <property type="entry name" value="G_FEOB"/>
    <property type="match status" value="1"/>
</dbReference>
<evidence type="ECO:0000256" key="14">
    <source>
        <dbReference type="PIRSR" id="PIRSR603373-1"/>
    </source>
</evidence>
<keyword evidence="19" id="KW-1185">Reference proteome</keyword>
<dbReference type="InterPro" id="IPR050860">
    <property type="entry name" value="FeoB_GTPase"/>
</dbReference>
<dbReference type="Pfam" id="PF02421">
    <property type="entry name" value="FeoB_N"/>
    <property type="match status" value="1"/>
</dbReference>
<dbReference type="RefSeq" id="WP_036086288.1">
    <property type="nucleotide sequence ID" value="NZ_CBCSHQ010000002.1"/>
</dbReference>
<evidence type="ECO:0000256" key="15">
    <source>
        <dbReference type="PIRSR" id="PIRSR603373-2"/>
    </source>
</evidence>
<feature type="transmembrane region" description="Helical" evidence="16">
    <location>
        <begin position="603"/>
        <end position="625"/>
    </location>
</feature>
<evidence type="ECO:0000259" key="17">
    <source>
        <dbReference type="PROSITE" id="PS51711"/>
    </source>
</evidence>
<name>A0A099W7Z5_9LIST</name>
<dbReference type="InterPro" id="IPR041069">
    <property type="entry name" value="FeoB_Cyto"/>
</dbReference>
<keyword evidence="5 16" id="KW-0410">Iron transport</keyword>
<dbReference type="GeneID" id="58717713"/>
<feature type="binding site" evidence="14">
    <location>
        <begin position="112"/>
        <end position="115"/>
    </location>
    <ligand>
        <name>GTP</name>
        <dbReference type="ChEBI" id="CHEBI:37565"/>
        <label>1</label>
    </ligand>
</feature>
<evidence type="ECO:0000256" key="6">
    <source>
        <dbReference type="ARBA" id="ARBA00022692"/>
    </source>
</evidence>
<feature type="binding site" evidence="15">
    <location>
        <position position="22"/>
    </location>
    <ligand>
        <name>Mg(2+)</name>
        <dbReference type="ChEBI" id="CHEBI:18420"/>
        <label>1</label>
    </ligand>
</feature>
<comment type="function">
    <text evidence="1 16">Probable transporter of a GTP-driven Fe(2+) uptake system.</text>
</comment>
<feature type="transmembrane region" description="Helical" evidence="16">
    <location>
        <begin position="637"/>
        <end position="657"/>
    </location>
</feature>
<feature type="binding site" evidence="15">
    <location>
        <position position="19"/>
    </location>
    <ligand>
        <name>Mg(2+)</name>
        <dbReference type="ChEBI" id="CHEBI:18420"/>
        <label>2</label>
    </ligand>
</feature>
<dbReference type="STRING" id="1552123.EP57_10060"/>
<proteinExistence type="inferred from homology"/>
<feature type="transmembrane region" description="Helical" evidence="16">
    <location>
        <begin position="418"/>
        <end position="443"/>
    </location>
</feature>
<dbReference type="AlphaFoldDB" id="A0A099W7Z5"/>
<accession>A0A099W7Z5</accession>
<evidence type="ECO:0000256" key="10">
    <source>
        <dbReference type="ARBA" id="ARBA00023065"/>
    </source>
</evidence>
<evidence type="ECO:0000256" key="2">
    <source>
        <dbReference type="ARBA" id="ARBA00004651"/>
    </source>
</evidence>
<dbReference type="GO" id="GO:0015093">
    <property type="term" value="F:ferrous iron transmembrane transporter activity"/>
    <property type="evidence" value="ECO:0007669"/>
    <property type="project" value="UniProtKB-UniRule"/>
</dbReference>
<evidence type="ECO:0000256" key="1">
    <source>
        <dbReference type="ARBA" id="ARBA00003926"/>
    </source>
</evidence>
<dbReference type="InterPro" id="IPR011640">
    <property type="entry name" value="Fe2_transport_prot_B_C"/>
</dbReference>
<evidence type="ECO:0000256" key="7">
    <source>
        <dbReference type="ARBA" id="ARBA00022741"/>
    </source>
</evidence>